<dbReference type="InterPro" id="IPR022062">
    <property type="entry name" value="DUF3618"/>
</dbReference>
<organism evidence="2 4">
    <name type="scientific">Dermatophilus congolensis</name>
    <dbReference type="NCBI Taxonomy" id="1863"/>
    <lineage>
        <taxon>Bacteria</taxon>
        <taxon>Bacillati</taxon>
        <taxon>Actinomycetota</taxon>
        <taxon>Actinomycetes</taxon>
        <taxon>Micrococcales</taxon>
        <taxon>Dermatophilaceae</taxon>
        <taxon>Dermatophilus</taxon>
    </lineage>
</organism>
<dbReference type="AlphaFoldDB" id="A0A239VI46"/>
<protein>
    <submittedName>
        <fullName evidence="2">Protein of uncharacterized function (DUF3618)</fullName>
    </submittedName>
</protein>
<proteinExistence type="predicted"/>
<evidence type="ECO:0000313" key="5">
    <source>
        <dbReference type="Proteomes" id="UP000254118"/>
    </source>
</evidence>
<dbReference type="KEGG" id="dco:SAMEA4475696_1367"/>
<dbReference type="OrthoDB" id="5149496at2"/>
<keyword evidence="4" id="KW-1185">Reference proteome</keyword>
<name>A0A239VI46_9MICO</name>
<evidence type="ECO:0000313" key="4">
    <source>
        <dbReference type="Proteomes" id="UP000242637"/>
    </source>
</evidence>
<accession>A0A239VI46</accession>
<sequence length="87" mass="9472">MSNGTRSPQEIENDIVRSRNRLAATVDELAYRVKPKTIVARQAESARETLNKAVKNEHGEPRLEVIAPAAIVVVGLTAVAIARRARG</sequence>
<feature type="transmembrane region" description="Helical" evidence="1">
    <location>
        <begin position="65"/>
        <end position="82"/>
    </location>
</feature>
<evidence type="ECO:0000256" key="1">
    <source>
        <dbReference type="SAM" id="Phobius"/>
    </source>
</evidence>
<dbReference type="STRING" id="1121387.GCA_000429885_01942"/>
<dbReference type="Proteomes" id="UP000242637">
    <property type="component" value="Chromosome 1"/>
</dbReference>
<dbReference type="Proteomes" id="UP000254118">
    <property type="component" value="Unassembled WGS sequence"/>
</dbReference>
<keyword evidence="1" id="KW-1133">Transmembrane helix</keyword>
<dbReference type="EMBL" id="UFYA01000001">
    <property type="protein sequence ID" value="STD07011.1"/>
    <property type="molecule type" value="Genomic_DNA"/>
</dbReference>
<keyword evidence="1" id="KW-0812">Transmembrane</keyword>
<reference evidence="2 4" key="1">
    <citation type="submission" date="2017-06" db="EMBL/GenBank/DDBJ databases">
        <authorList>
            <consortium name="Pathogen Informatics"/>
        </authorList>
    </citation>
    <scope>NUCLEOTIDE SEQUENCE [LARGE SCALE GENOMIC DNA]</scope>
    <source>
        <strain evidence="2 4">NCTC13039</strain>
    </source>
</reference>
<dbReference type="GeneID" id="63459588"/>
<dbReference type="RefSeq" id="WP_028327884.1">
    <property type="nucleotide sequence ID" value="NZ_JAAFNI010000001.1"/>
</dbReference>
<gene>
    <name evidence="3" type="ORF">NCTC7915_00735</name>
    <name evidence="2" type="ORF">SAMEA4475696_01367</name>
</gene>
<reference evidence="3 5" key="2">
    <citation type="submission" date="2018-06" db="EMBL/GenBank/DDBJ databases">
        <authorList>
            <consortium name="Pathogen Informatics"/>
            <person name="Doyle S."/>
        </authorList>
    </citation>
    <scope>NUCLEOTIDE SEQUENCE [LARGE SCALE GENOMIC DNA]</scope>
    <source>
        <strain evidence="3 5">NCTC7915</strain>
    </source>
</reference>
<evidence type="ECO:0000313" key="2">
    <source>
        <dbReference type="EMBL" id="SNV21875.1"/>
    </source>
</evidence>
<keyword evidence="1" id="KW-0472">Membrane</keyword>
<dbReference type="EMBL" id="LT906453">
    <property type="protein sequence ID" value="SNV21875.1"/>
    <property type="molecule type" value="Genomic_DNA"/>
</dbReference>
<evidence type="ECO:0000313" key="3">
    <source>
        <dbReference type="EMBL" id="STD07011.1"/>
    </source>
</evidence>
<dbReference type="Pfam" id="PF12277">
    <property type="entry name" value="DUF3618"/>
    <property type="match status" value="1"/>
</dbReference>